<evidence type="ECO:0008006" key="3">
    <source>
        <dbReference type="Google" id="ProtNLM"/>
    </source>
</evidence>
<dbReference type="Proteomes" id="UP001479436">
    <property type="component" value="Unassembled WGS sequence"/>
</dbReference>
<accession>A0ABR2WM93</accession>
<protein>
    <recommendedName>
        <fullName evidence="3">Maturase K</fullName>
    </recommendedName>
</protein>
<reference evidence="1 2" key="1">
    <citation type="submission" date="2023-04" db="EMBL/GenBank/DDBJ databases">
        <title>Genome of Basidiobolus ranarum AG-B5.</title>
        <authorList>
            <person name="Stajich J.E."/>
            <person name="Carter-House D."/>
            <person name="Gryganskyi A."/>
        </authorList>
    </citation>
    <scope>NUCLEOTIDE SEQUENCE [LARGE SCALE GENOMIC DNA]</scope>
    <source>
        <strain evidence="1 2">AG-B5</strain>
    </source>
</reference>
<dbReference type="EMBL" id="JASJQH010000884">
    <property type="protein sequence ID" value="KAK9762635.1"/>
    <property type="molecule type" value="Genomic_DNA"/>
</dbReference>
<gene>
    <name evidence="1" type="ORF">K7432_011440</name>
</gene>
<name>A0ABR2WM93_9FUNG</name>
<comment type="caution">
    <text evidence="1">The sequence shown here is derived from an EMBL/GenBank/DDBJ whole genome shotgun (WGS) entry which is preliminary data.</text>
</comment>
<keyword evidence="2" id="KW-1185">Reference proteome</keyword>
<organism evidence="1 2">
    <name type="scientific">Basidiobolus ranarum</name>
    <dbReference type="NCBI Taxonomy" id="34480"/>
    <lineage>
        <taxon>Eukaryota</taxon>
        <taxon>Fungi</taxon>
        <taxon>Fungi incertae sedis</taxon>
        <taxon>Zoopagomycota</taxon>
        <taxon>Entomophthoromycotina</taxon>
        <taxon>Basidiobolomycetes</taxon>
        <taxon>Basidiobolales</taxon>
        <taxon>Basidiobolaceae</taxon>
        <taxon>Basidiobolus</taxon>
    </lineage>
</organism>
<proteinExistence type="predicted"/>
<sequence>MNSLRNIHWFITIHVENPFEVWTQNYSLNLNIAPSLIMSGEIPLYRLPTDILEEFWSLKQLSSYGNDLSESNLERYIFFHLAEYVFNLIVNDWVLCSRYLVKMTHIEKIVNLPDV</sequence>
<evidence type="ECO:0000313" key="1">
    <source>
        <dbReference type="EMBL" id="KAK9762635.1"/>
    </source>
</evidence>
<evidence type="ECO:0000313" key="2">
    <source>
        <dbReference type="Proteomes" id="UP001479436"/>
    </source>
</evidence>